<dbReference type="InterPro" id="IPR010807">
    <property type="entry name" value="YfgJ-like"/>
</dbReference>
<sequence length="79" mass="8986">MSQPLCPACRLNLVWQYQGYFCPHCERRAIKHATCHDCGHPLERLNACGATNYFCPHCNELKSKSQALITFTLADKTTE</sequence>
<organism evidence="1 2">
    <name type="scientific">Photobacterium halotolerans</name>
    <dbReference type="NCBI Taxonomy" id="265726"/>
    <lineage>
        <taxon>Bacteria</taxon>
        <taxon>Pseudomonadati</taxon>
        <taxon>Pseudomonadota</taxon>
        <taxon>Gammaproteobacteria</taxon>
        <taxon>Vibrionales</taxon>
        <taxon>Vibrionaceae</taxon>
        <taxon>Photobacterium</taxon>
    </lineage>
</organism>
<dbReference type="Proteomes" id="UP000465712">
    <property type="component" value="Unassembled WGS sequence"/>
</dbReference>
<dbReference type="OrthoDB" id="5405751at2"/>
<protein>
    <submittedName>
        <fullName evidence="1">DNA ligase</fullName>
    </submittedName>
</protein>
<keyword evidence="1" id="KW-0436">Ligase</keyword>
<dbReference type="EMBL" id="WXWW01000104">
    <property type="protein sequence ID" value="NAW64885.1"/>
    <property type="molecule type" value="Genomic_DNA"/>
</dbReference>
<evidence type="ECO:0000313" key="2">
    <source>
        <dbReference type="Proteomes" id="UP000465712"/>
    </source>
</evidence>
<proteinExistence type="predicted"/>
<dbReference type="SUPFAM" id="SSF161187">
    <property type="entry name" value="YfgJ-like"/>
    <property type="match status" value="1"/>
</dbReference>
<accession>A0A7X5B1F8</accession>
<dbReference type="Gene3D" id="2.10.290.10">
    <property type="entry name" value="YfgJ-like"/>
    <property type="match status" value="1"/>
</dbReference>
<dbReference type="Pfam" id="PF07191">
    <property type="entry name" value="Zn_ribbon_6"/>
    <property type="match status" value="1"/>
</dbReference>
<name>A0A7X5B1F8_9GAMM</name>
<evidence type="ECO:0000313" key="1">
    <source>
        <dbReference type="EMBL" id="NAW64885.1"/>
    </source>
</evidence>
<dbReference type="GO" id="GO:0016874">
    <property type="term" value="F:ligase activity"/>
    <property type="evidence" value="ECO:0007669"/>
    <property type="project" value="UniProtKB-KW"/>
</dbReference>
<gene>
    <name evidence="1" type="ORF">CAG72_06610</name>
</gene>
<dbReference type="RefSeq" id="WP_161443724.1">
    <property type="nucleotide sequence ID" value="NZ_WXWU01000150.1"/>
</dbReference>
<dbReference type="AlphaFoldDB" id="A0A7X5B1F8"/>
<reference evidence="1 2" key="1">
    <citation type="submission" date="2017-05" db="EMBL/GenBank/DDBJ databases">
        <title>High clonality and local adaptation shapes Vibrionaceae linages within an endangered oasis.</title>
        <authorList>
            <person name="Vazquez-Rosas-Landa M."/>
        </authorList>
    </citation>
    <scope>NUCLEOTIDE SEQUENCE [LARGE SCALE GENOMIC DNA]</scope>
    <source>
        <strain evidence="1 2">P46_P4S1P180</strain>
    </source>
</reference>
<comment type="caution">
    <text evidence="1">The sequence shown here is derived from an EMBL/GenBank/DDBJ whole genome shotgun (WGS) entry which is preliminary data.</text>
</comment>
<dbReference type="InterPro" id="IPR029037">
    <property type="entry name" value="DUF1407/YfgJ-like_sf"/>
</dbReference>